<gene>
    <name evidence="2" type="ORF">MVEN_01162900</name>
</gene>
<evidence type="ECO:0000313" key="3">
    <source>
        <dbReference type="Proteomes" id="UP000620124"/>
    </source>
</evidence>
<dbReference type="AlphaFoldDB" id="A0A8H6Y3I4"/>
<evidence type="ECO:0000259" key="1">
    <source>
        <dbReference type="Pfam" id="PF24764"/>
    </source>
</evidence>
<dbReference type="InterPro" id="IPR058913">
    <property type="entry name" value="Integrase_dom_put"/>
</dbReference>
<sequence length="256" mass="29285">MGPVGLSIYGSRDHASGLVPTFVTVPDARQSVVVGHLYLDLVEEFGVDKGSETGEMYASHTALRRTYTPDLNPMEWPEFVALKSVNNVAIENLWKWFVKTFGRSLRDYIEDGKTNGLFNPGDQMHIHLFHWLWSKIVQIQLDQFKLYWNYHTPRKNSKKTLVSGVAPIEIYRNPQAYGLERLSRPVPKEAIDALRSNLPYSREEALRWVPDSFDSAANDAYAILGSPKLEPRRGWEIFGLMAQLLQDWEDSENSDV</sequence>
<dbReference type="OrthoDB" id="2993821at2759"/>
<protein>
    <recommendedName>
        <fullName evidence="1">Integrase core domain-containing protein</fullName>
    </recommendedName>
</protein>
<organism evidence="2 3">
    <name type="scientific">Mycena venus</name>
    <dbReference type="NCBI Taxonomy" id="2733690"/>
    <lineage>
        <taxon>Eukaryota</taxon>
        <taxon>Fungi</taxon>
        <taxon>Dikarya</taxon>
        <taxon>Basidiomycota</taxon>
        <taxon>Agaricomycotina</taxon>
        <taxon>Agaricomycetes</taxon>
        <taxon>Agaricomycetidae</taxon>
        <taxon>Agaricales</taxon>
        <taxon>Marasmiineae</taxon>
        <taxon>Mycenaceae</taxon>
        <taxon>Mycena</taxon>
    </lineage>
</organism>
<accession>A0A8H6Y3I4</accession>
<name>A0A8H6Y3I4_9AGAR</name>
<comment type="caution">
    <text evidence="2">The sequence shown here is derived from an EMBL/GenBank/DDBJ whole genome shotgun (WGS) entry which is preliminary data.</text>
</comment>
<keyword evidence="3" id="KW-1185">Reference proteome</keyword>
<proteinExistence type="predicted"/>
<feature type="domain" description="Integrase core" evidence="1">
    <location>
        <begin position="8"/>
        <end position="160"/>
    </location>
</feature>
<dbReference type="Pfam" id="PF24764">
    <property type="entry name" value="rva_4"/>
    <property type="match status" value="1"/>
</dbReference>
<evidence type="ECO:0000313" key="2">
    <source>
        <dbReference type="EMBL" id="KAF7352007.1"/>
    </source>
</evidence>
<dbReference type="Proteomes" id="UP000620124">
    <property type="component" value="Unassembled WGS sequence"/>
</dbReference>
<dbReference type="EMBL" id="JACAZI010000009">
    <property type="protein sequence ID" value="KAF7352007.1"/>
    <property type="molecule type" value="Genomic_DNA"/>
</dbReference>
<reference evidence="2" key="1">
    <citation type="submission" date="2020-05" db="EMBL/GenBank/DDBJ databases">
        <title>Mycena genomes resolve the evolution of fungal bioluminescence.</title>
        <authorList>
            <person name="Tsai I.J."/>
        </authorList>
    </citation>
    <scope>NUCLEOTIDE SEQUENCE</scope>
    <source>
        <strain evidence="2">CCC161011</strain>
    </source>
</reference>